<evidence type="ECO:0000256" key="2">
    <source>
        <dbReference type="SAM" id="Coils"/>
    </source>
</evidence>
<evidence type="ECO:0000313" key="5">
    <source>
        <dbReference type="EMBL" id="GHA53769.1"/>
    </source>
</evidence>
<dbReference type="EMBL" id="BMZF01000004">
    <property type="protein sequence ID" value="GHA53769.1"/>
    <property type="molecule type" value="Genomic_DNA"/>
</dbReference>
<dbReference type="InterPro" id="IPR006143">
    <property type="entry name" value="RND_pump_MFP"/>
</dbReference>
<evidence type="ECO:0000256" key="1">
    <source>
        <dbReference type="ARBA" id="ARBA00009477"/>
    </source>
</evidence>
<comment type="similarity">
    <text evidence="1">Belongs to the membrane fusion protein (MFP) (TC 8.A.1) family.</text>
</comment>
<sequence>MKISSIITAILVCVATFFLIMKRDFVMELVRGNAAEQLSAAQEALKLAEEDAATAASEFDAARAKRDAANAVVQNAKMALATSDDAPATETSDKISVLAMKSTAQDVTSGILLRGETTAYKFVEVKAETSGTVISQPLRKGTLVEQGELLCELDPGTKASALAEAQARLAEAQNNSKTSEDLVKKGFASETQVISRKAALEAAQASVIRANKDIENLQITAPFSGLLESDAAEFGDLLLAGSTCATVIALDPIKLTGYATEQQVAKIAVGAPALASLITGDQVQGKVTYISRSADQITRTFLVETTVPNPLLKMRDGSTADIYIGLDGTKGHLLPQSAMTLDGDGRFGIRAAVDGHAQFMPVQMIRDTPDGIWVTGLPENIDVIVLGHEYVVTGTPVEVTYKGDKS</sequence>
<evidence type="ECO:0000256" key="3">
    <source>
        <dbReference type="SAM" id="Phobius"/>
    </source>
</evidence>
<comment type="caution">
    <text evidence="5">The sequence shown here is derived from an EMBL/GenBank/DDBJ whole genome shotgun (WGS) entry which is preliminary data.</text>
</comment>
<dbReference type="Proteomes" id="UP000634455">
    <property type="component" value="Unassembled WGS sequence"/>
</dbReference>
<keyword evidence="3" id="KW-0472">Membrane</keyword>
<dbReference type="Gene3D" id="2.40.50.100">
    <property type="match status" value="1"/>
</dbReference>
<accession>A0ABQ3D234</accession>
<keyword evidence="6" id="KW-1185">Reference proteome</keyword>
<feature type="coiled-coil region" evidence="2">
    <location>
        <begin position="31"/>
        <end position="65"/>
    </location>
</feature>
<keyword evidence="2" id="KW-0175">Coiled coil</keyword>
<reference evidence="6" key="1">
    <citation type="journal article" date="2019" name="Int. J. Syst. Evol. Microbiol.">
        <title>The Global Catalogue of Microorganisms (GCM) 10K type strain sequencing project: providing services to taxonomists for standard genome sequencing and annotation.</title>
        <authorList>
            <consortium name="The Broad Institute Genomics Platform"/>
            <consortium name="The Broad Institute Genome Sequencing Center for Infectious Disease"/>
            <person name="Wu L."/>
            <person name="Ma J."/>
        </authorList>
    </citation>
    <scope>NUCLEOTIDE SEQUENCE [LARGE SCALE GENOMIC DNA]</scope>
    <source>
        <strain evidence="6">KCTC 32465</strain>
    </source>
</reference>
<feature type="domain" description="Multidrug resistance protein MdtA-like barrel-sandwich hybrid" evidence="4">
    <location>
        <begin position="122"/>
        <end position="248"/>
    </location>
</feature>
<keyword evidence="3" id="KW-0812">Transmembrane</keyword>
<organism evidence="5 6">
    <name type="scientific">Paramylibacter ulvae</name>
    <dbReference type="NCBI Taxonomy" id="1651968"/>
    <lineage>
        <taxon>Bacteria</taxon>
        <taxon>Pseudomonadati</taxon>
        <taxon>Pseudomonadota</taxon>
        <taxon>Alphaproteobacteria</taxon>
        <taxon>Rhodobacterales</taxon>
        <taxon>Paracoccaceae</taxon>
        <taxon>Paramylibacter</taxon>
    </lineage>
</organism>
<dbReference type="Gene3D" id="1.10.287.470">
    <property type="entry name" value="Helix hairpin bin"/>
    <property type="match status" value="1"/>
</dbReference>
<dbReference type="InterPro" id="IPR058625">
    <property type="entry name" value="MdtA-like_BSH"/>
</dbReference>
<evidence type="ECO:0000259" key="4">
    <source>
        <dbReference type="Pfam" id="PF25917"/>
    </source>
</evidence>
<gene>
    <name evidence="5" type="ORF">GCM10008927_19570</name>
</gene>
<feature type="coiled-coil region" evidence="2">
    <location>
        <begin position="162"/>
        <end position="220"/>
    </location>
</feature>
<dbReference type="PANTHER" id="PTHR30469">
    <property type="entry name" value="MULTIDRUG RESISTANCE PROTEIN MDTA"/>
    <property type="match status" value="1"/>
</dbReference>
<dbReference type="Gene3D" id="2.40.30.170">
    <property type="match status" value="1"/>
</dbReference>
<proteinExistence type="inferred from homology"/>
<feature type="transmembrane region" description="Helical" evidence="3">
    <location>
        <begin position="6"/>
        <end position="21"/>
    </location>
</feature>
<protein>
    <recommendedName>
        <fullName evidence="4">Multidrug resistance protein MdtA-like barrel-sandwich hybrid domain-containing protein</fullName>
    </recommendedName>
</protein>
<name>A0ABQ3D234_9RHOB</name>
<dbReference type="RefSeq" id="WP_189640522.1">
    <property type="nucleotide sequence ID" value="NZ_BMZF01000004.1"/>
</dbReference>
<dbReference type="SUPFAM" id="SSF111369">
    <property type="entry name" value="HlyD-like secretion proteins"/>
    <property type="match status" value="1"/>
</dbReference>
<evidence type="ECO:0000313" key="6">
    <source>
        <dbReference type="Proteomes" id="UP000634455"/>
    </source>
</evidence>
<dbReference type="PANTHER" id="PTHR30469:SF29">
    <property type="entry name" value="BLR2860 PROTEIN"/>
    <property type="match status" value="1"/>
</dbReference>
<keyword evidence="3" id="KW-1133">Transmembrane helix</keyword>
<dbReference type="NCBIfam" id="TIGR01730">
    <property type="entry name" value="RND_mfp"/>
    <property type="match status" value="1"/>
</dbReference>
<dbReference type="Pfam" id="PF25917">
    <property type="entry name" value="BSH_RND"/>
    <property type="match status" value="1"/>
</dbReference>